<organism evidence="1 2">
    <name type="scientific">Streptomyces murinus</name>
    <dbReference type="NCBI Taxonomy" id="33900"/>
    <lineage>
        <taxon>Bacteria</taxon>
        <taxon>Bacillati</taxon>
        <taxon>Actinomycetota</taxon>
        <taxon>Actinomycetes</taxon>
        <taxon>Kitasatosporales</taxon>
        <taxon>Streptomycetaceae</taxon>
        <taxon>Streptomyces</taxon>
    </lineage>
</organism>
<dbReference type="EMBL" id="JACJIJ010000002">
    <property type="protein sequence ID" value="MBA9057577.1"/>
    <property type="molecule type" value="Genomic_DNA"/>
</dbReference>
<dbReference type="AlphaFoldDB" id="A0A7W3NVU4"/>
<sequence>MAARSPCVVISTCRAVAVPFVWSVQPMLGGLSDIHVSHDGRDRRIDHFEEGLLKV</sequence>
<dbReference type="Proteomes" id="UP000577386">
    <property type="component" value="Unassembled WGS sequence"/>
</dbReference>
<proteinExistence type="predicted"/>
<reference evidence="1 2" key="1">
    <citation type="submission" date="2020-08" db="EMBL/GenBank/DDBJ databases">
        <title>Sequencing the genomes of 1000 actinobacteria strains.</title>
        <authorList>
            <person name="Klenk H.-P."/>
        </authorList>
    </citation>
    <scope>NUCLEOTIDE SEQUENCE [LARGE SCALE GENOMIC DNA]</scope>
    <source>
        <strain evidence="1 2">DSM 41827</strain>
    </source>
</reference>
<keyword evidence="2" id="KW-1185">Reference proteome</keyword>
<comment type="caution">
    <text evidence="1">The sequence shown here is derived from an EMBL/GenBank/DDBJ whole genome shotgun (WGS) entry which is preliminary data.</text>
</comment>
<gene>
    <name evidence="1" type="ORF">HDA42_006755</name>
</gene>
<protein>
    <submittedName>
        <fullName evidence="1">Uncharacterized protein</fullName>
    </submittedName>
</protein>
<name>A0A7W3NVU4_STRMR</name>
<evidence type="ECO:0000313" key="2">
    <source>
        <dbReference type="Proteomes" id="UP000577386"/>
    </source>
</evidence>
<evidence type="ECO:0000313" key="1">
    <source>
        <dbReference type="EMBL" id="MBA9057577.1"/>
    </source>
</evidence>
<accession>A0A7W3NVU4</accession>